<dbReference type="EMBL" id="CCKQ01014882">
    <property type="protein sequence ID" value="CDW86681.1"/>
    <property type="molecule type" value="Genomic_DNA"/>
</dbReference>
<gene>
    <name evidence="1" type="primary">Contig1868.g2019</name>
    <name evidence="1" type="ORF">STYLEM_15779</name>
</gene>
<dbReference type="InParanoid" id="A0A078AX83"/>
<accession>A0A078AX83</accession>
<name>A0A078AX83_STYLE</name>
<dbReference type="OrthoDB" id="298603at2759"/>
<evidence type="ECO:0000313" key="2">
    <source>
        <dbReference type="Proteomes" id="UP000039865"/>
    </source>
</evidence>
<protein>
    <submittedName>
        <fullName evidence="1">Uncharacterized protein</fullName>
    </submittedName>
</protein>
<keyword evidence="2" id="KW-1185">Reference proteome</keyword>
<dbReference type="AlphaFoldDB" id="A0A078AX83"/>
<dbReference type="Proteomes" id="UP000039865">
    <property type="component" value="Unassembled WGS sequence"/>
</dbReference>
<sequence>MFGGIVTIIFRIGIVIYLVTELIKVIEKKSNITSSQFTRNLAIDTREMDIDENDFDIGFTLLSFDEKIKNHKELPLGTCKDGRFKGETVQTQSLGIQQSYTCPQNFNAAFSDVNEKHGNPVKTILKNFYATSASPAGSDVPIIAFYIQLDDIITTTYLELYTISDALSSTGGLIGIVTIILQVALSQIQSDLYQQSLVKDLFQIRGRIFLGMPRRNSRKNLRQFKFLETNSWLSQLKLYLTEIFYQKESSAIDKRIFKNLNTSSHTNHTVENQIGHNVVRQNIFKAFKNKANLQISQISNKKEANTSREGVNVNSRNKANQLLSEDTNFYLSVSNLRNNSEDNLSIEDYIEKEINKQE</sequence>
<organism evidence="1 2">
    <name type="scientific">Stylonychia lemnae</name>
    <name type="common">Ciliate</name>
    <dbReference type="NCBI Taxonomy" id="5949"/>
    <lineage>
        <taxon>Eukaryota</taxon>
        <taxon>Sar</taxon>
        <taxon>Alveolata</taxon>
        <taxon>Ciliophora</taxon>
        <taxon>Intramacronucleata</taxon>
        <taxon>Spirotrichea</taxon>
        <taxon>Stichotrichia</taxon>
        <taxon>Sporadotrichida</taxon>
        <taxon>Oxytrichidae</taxon>
        <taxon>Stylonychinae</taxon>
        <taxon>Stylonychia</taxon>
    </lineage>
</organism>
<proteinExistence type="predicted"/>
<reference evidence="1 2" key="1">
    <citation type="submission" date="2014-06" db="EMBL/GenBank/DDBJ databases">
        <authorList>
            <person name="Swart Estienne"/>
        </authorList>
    </citation>
    <scope>NUCLEOTIDE SEQUENCE [LARGE SCALE GENOMIC DNA]</scope>
    <source>
        <strain evidence="1 2">130c</strain>
    </source>
</reference>
<evidence type="ECO:0000313" key="1">
    <source>
        <dbReference type="EMBL" id="CDW86681.1"/>
    </source>
</evidence>